<keyword evidence="4" id="KW-0862">Zinc</keyword>
<keyword evidence="1" id="KW-0597">Phosphoprotein</keyword>
<comment type="caution">
    <text evidence="10">The sequence shown here is derived from an EMBL/GenBank/DDBJ whole genome shotgun (WGS) entry which is preliminary data.</text>
</comment>
<dbReference type="Gene3D" id="3.30.60.190">
    <property type="match status" value="1"/>
</dbReference>
<dbReference type="SUPFAM" id="SSF144232">
    <property type="entry name" value="HIT/MYND zinc finger-like"/>
    <property type="match status" value="1"/>
</dbReference>
<evidence type="ECO:0000256" key="8">
    <source>
        <dbReference type="SAM" id="MobiDB-lite"/>
    </source>
</evidence>
<evidence type="ECO:0000313" key="10">
    <source>
        <dbReference type="EMBL" id="GAB1288217.1"/>
    </source>
</evidence>
<feature type="compositionally biased region" description="Low complexity" evidence="8">
    <location>
        <begin position="16"/>
        <end position="27"/>
    </location>
</feature>
<feature type="region of interest" description="Disordered" evidence="8">
    <location>
        <begin position="76"/>
        <end position="123"/>
    </location>
</feature>
<evidence type="ECO:0000256" key="7">
    <source>
        <dbReference type="PROSITE-ProRule" id="PRU00453"/>
    </source>
</evidence>
<keyword evidence="2" id="KW-0479">Metal-binding</keyword>
<dbReference type="Pfam" id="PF04438">
    <property type="entry name" value="zf-HIT"/>
    <property type="match status" value="1"/>
</dbReference>
<feature type="domain" description="HIT-type" evidence="9">
    <location>
        <begin position="206"/>
        <end position="240"/>
    </location>
</feature>
<feature type="compositionally biased region" description="Basic and acidic residues" evidence="8">
    <location>
        <begin position="87"/>
        <end position="115"/>
    </location>
</feature>
<feature type="region of interest" description="Disordered" evidence="8">
    <location>
        <begin position="1"/>
        <end position="56"/>
    </location>
</feature>
<evidence type="ECO:0000256" key="2">
    <source>
        <dbReference type="ARBA" id="ARBA00022723"/>
    </source>
</evidence>
<protein>
    <submittedName>
        <fullName evidence="10">Box C/D snoRNA protein 1</fullName>
    </submittedName>
</protein>
<comment type="similarity">
    <text evidence="6">Belongs to the BCD1 family.</text>
</comment>
<dbReference type="EMBL" id="BAAFST010000003">
    <property type="protein sequence ID" value="GAB1288217.1"/>
    <property type="molecule type" value="Genomic_DNA"/>
</dbReference>
<dbReference type="Proteomes" id="UP001623349">
    <property type="component" value="Unassembled WGS sequence"/>
</dbReference>
<evidence type="ECO:0000256" key="1">
    <source>
        <dbReference type="ARBA" id="ARBA00022553"/>
    </source>
</evidence>
<name>A0ABQ0EMU5_APOSI</name>
<dbReference type="InterPro" id="IPR007529">
    <property type="entry name" value="Znf_HIT"/>
</dbReference>
<accession>A0ABQ0EMU5</accession>
<keyword evidence="11" id="KW-1185">Reference proteome</keyword>
<dbReference type="PROSITE" id="PS51083">
    <property type="entry name" value="ZF_HIT"/>
    <property type="match status" value="1"/>
</dbReference>
<evidence type="ECO:0000259" key="9">
    <source>
        <dbReference type="PROSITE" id="PS51083"/>
    </source>
</evidence>
<reference evidence="10 11" key="1">
    <citation type="submission" date="2024-08" db="EMBL/GenBank/DDBJ databases">
        <title>The draft genome of Apodemus speciosus.</title>
        <authorList>
            <person name="Nabeshima K."/>
            <person name="Suzuki S."/>
            <person name="Onuma M."/>
        </authorList>
    </citation>
    <scope>NUCLEOTIDE SEQUENCE [LARGE SCALE GENOMIC DNA]</scope>
    <source>
        <strain evidence="10">IB14-021</strain>
    </source>
</reference>
<evidence type="ECO:0000256" key="4">
    <source>
        <dbReference type="ARBA" id="ARBA00022833"/>
    </source>
</evidence>
<dbReference type="PANTHER" id="PTHR13483:SF3">
    <property type="entry name" value="BOX C_D SNORNA PROTEIN 1"/>
    <property type="match status" value="1"/>
</dbReference>
<evidence type="ECO:0000256" key="6">
    <source>
        <dbReference type="ARBA" id="ARBA00049654"/>
    </source>
</evidence>
<gene>
    <name evidence="10" type="ORF">APTSU1_000344700</name>
</gene>
<evidence type="ECO:0000313" key="11">
    <source>
        <dbReference type="Proteomes" id="UP001623349"/>
    </source>
</evidence>
<organism evidence="10 11">
    <name type="scientific">Apodemus speciosus</name>
    <name type="common">Large Japanese field mouse</name>
    <dbReference type="NCBI Taxonomy" id="105296"/>
    <lineage>
        <taxon>Eukaryota</taxon>
        <taxon>Metazoa</taxon>
        <taxon>Chordata</taxon>
        <taxon>Craniata</taxon>
        <taxon>Vertebrata</taxon>
        <taxon>Euteleostomi</taxon>
        <taxon>Mammalia</taxon>
        <taxon>Eutheria</taxon>
        <taxon>Euarchontoglires</taxon>
        <taxon>Glires</taxon>
        <taxon>Rodentia</taxon>
        <taxon>Myomorpha</taxon>
        <taxon>Muroidea</taxon>
        <taxon>Muridae</taxon>
        <taxon>Murinae</taxon>
        <taxon>Apodemus</taxon>
    </lineage>
</organism>
<dbReference type="CDD" id="cd23023">
    <property type="entry name" value="zf-HIT_BCD1"/>
    <property type="match status" value="1"/>
</dbReference>
<evidence type="ECO:0000256" key="5">
    <source>
        <dbReference type="ARBA" id="ARBA00049598"/>
    </source>
</evidence>
<dbReference type="InterPro" id="IPR057721">
    <property type="entry name" value="BCD1_alpha/beta"/>
</dbReference>
<dbReference type="PANTHER" id="PTHR13483">
    <property type="entry name" value="BOX C_D SNORNA PROTEIN 1-RELATED"/>
    <property type="match status" value="1"/>
</dbReference>
<sequence>MELAAEQEGTPGGGPQRVAAGARPGPAAAGGEGDLAGSPEAGDGEERNGLAGIKTTEEAEELKMDLAVVKQEVVDWSDPDGGASDSHWVKQEAEGGPEVKEEQGVLEVKQEVVKEEEVEEPEVKEEKVKVKEEVTNWEEVKEEDLSVKQELFVGQNVKEEEQGTDGAPVKEEDCLKREAMEDTEVKGEPQMTPRVGCKRKLAMSRCETCGTEEAKYRCPRCMRYSCSLPCVKKHKAALTCNGVRDKTAFVPLQQFTEMNLLSDYRFLEDVARTADQVSRDTFLKRPKRKKYLFFMKNRARKQGIYLRLLPSGFSKRKENSTVFDHRKQQFCWHVKLQFPQSQAEYIERRVPDDKTINEILKPYIDPEKSDPVIRQSRGLKAYAQSQTGVQILMRVENMQQNMIRHVYYELDPYKSLLDNLRNKVIIEYPTLHVVLRGSGDGMQLLHQE</sequence>
<comment type="function">
    <text evidence="5">Required for box C/D snoRNAs accumulation involved in snoRNA processing, snoRNA transport to the nucleolus and ribosome biogenesis.</text>
</comment>
<dbReference type="Pfam" id="PF25790">
    <property type="entry name" value="BCD1"/>
    <property type="match status" value="1"/>
</dbReference>
<keyword evidence="3 7" id="KW-0863">Zinc-finger</keyword>
<evidence type="ECO:0000256" key="3">
    <source>
        <dbReference type="ARBA" id="ARBA00022771"/>
    </source>
</evidence>
<proteinExistence type="inferred from homology"/>
<dbReference type="InterPro" id="IPR051639">
    <property type="entry name" value="BCD1"/>
</dbReference>